<protein>
    <submittedName>
        <fullName evidence="2">ArsR family transcriptional regulator</fullName>
    </submittedName>
</protein>
<organism evidence="2 3">
    <name type="scientific">Georgenia yuyongxinii</name>
    <dbReference type="NCBI Taxonomy" id="2589797"/>
    <lineage>
        <taxon>Bacteria</taxon>
        <taxon>Bacillati</taxon>
        <taxon>Actinomycetota</taxon>
        <taxon>Actinomycetes</taxon>
        <taxon>Micrococcales</taxon>
        <taxon>Bogoriellaceae</taxon>
        <taxon>Georgenia</taxon>
    </lineage>
</organism>
<dbReference type="EMBL" id="VJXR01000025">
    <property type="protein sequence ID" value="TRW45314.1"/>
    <property type="molecule type" value="Genomic_DNA"/>
</dbReference>
<dbReference type="RefSeq" id="WP_143418401.1">
    <property type="nucleotide sequence ID" value="NZ_VJXR01000025.1"/>
</dbReference>
<reference evidence="2 3" key="1">
    <citation type="submission" date="2019-07" db="EMBL/GenBank/DDBJ databases">
        <title>Georgenia wutianyii sp. nov. and Georgenia *** sp. nov. isolated from plateau pika (Ochotona curzoniae) in the Qinghai-Tibet plateau of China.</title>
        <authorList>
            <person name="Tian Z."/>
        </authorList>
    </citation>
    <scope>NUCLEOTIDE SEQUENCE [LARGE SCALE GENOMIC DNA]</scope>
    <source>
        <strain evidence="2 3">Z446</strain>
    </source>
</reference>
<dbReference type="Proteomes" id="UP000318693">
    <property type="component" value="Unassembled WGS sequence"/>
</dbReference>
<proteinExistence type="predicted"/>
<accession>A0A552WRF8</accession>
<dbReference type="GO" id="GO:0003677">
    <property type="term" value="F:DNA binding"/>
    <property type="evidence" value="ECO:0007669"/>
    <property type="project" value="InterPro"/>
</dbReference>
<dbReference type="Pfam" id="PF09339">
    <property type="entry name" value="HTH_IclR"/>
    <property type="match status" value="1"/>
</dbReference>
<dbReference type="GO" id="GO:0006355">
    <property type="term" value="P:regulation of DNA-templated transcription"/>
    <property type="evidence" value="ECO:0007669"/>
    <property type="project" value="InterPro"/>
</dbReference>
<evidence type="ECO:0000259" key="1">
    <source>
        <dbReference type="Pfam" id="PF09339"/>
    </source>
</evidence>
<dbReference type="Gene3D" id="1.10.10.10">
    <property type="entry name" value="Winged helix-like DNA-binding domain superfamily/Winged helix DNA-binding domain"/>
    <property type="match status" value="1"/>
</dbReference>
<evidence type="ECO:0000313" key="3">
    <source>
        <dbReference type="Proteomes" id="UP000318693"/>
    </source>
</evidence>
<evidence type="ECO:0000313" key="2">
    <source>
        <dbReference type="EMBL" id="TRW45314.1"/>
    </source>
</evidence>
<dbReference type="AlphaFoldDB" id="A0A552WRF8"/>
<sequence length="194" mass="21027">MRTEPPLLAPIFRSDGQARLLSTLLLTGDELSITDLARQAGLAYPTVHREVARLLEAGILSERQVGRARLLRANEASPLVKPLREILMVATGPVVVLAEELARIDRIESAFLYGSFAARMLGETGPAPHDIDVMVLGEPDVDAVYEACTRAEAAVHRSVNPTILTPEEFGERSAFLDNVRGGPAVAVIGELPWR</sequence>
<gene>
    <name evidence="2" type="ORF">FJ693_10045</name>
</gene>
<feature type="domain" description="HTH iclR-type" evidence="1">
    <location>
        <begin position="19"/>
        <end position="61"/>
    </location>
</feature>
<dbReference type="SUPFAM" id="SSF46785">
    <property type="entry name" value="Winged helix' DNA-binding domain"/>
    <property type="match status" value="1"/>
</dbReference>
<comment type="caution">
    <text evidence="2">The sequence shown here is derived from an EMBL/GenBank/DDBJ whole genome shotgun (WGS) entry which is preliminary data.</text>
</comment>
<dbReference type="InterPro" id="IPR036390">
    <property type="entry name" value="WH_DNA-bd_sf"/>
</dbReference>
<dbReference type="InterPro" id="IPR011991">
    <property type="entry name" value="ArsR-like_HTH"/>
</dbReference>
<keyword evidence="3" id="KW-1185">Reference proteome</keyword>
<dbReference type="CDD" id="cd00090">
    <property type="entry name" value="HTH_ARSR"/>
    <property type="match status" value="1"/>
</dbReference>
<dbReference type="InterPro" id="IPR005471">
    <property type="entry name" value="Tscrpt_reg_IclR_N"/>
</dbReference>
<dbReference type="InterPro" id="IPR036388">
    <property type="entry name" value="WH-like_DNA-bd_sf"/>
</dbReference>
<name>A0A552WRF8_9MICO</name>